<dbReference type="GeneID" id="66108891"/>
<dbReference type="RefSeq" id="XP_043038136.1">
    <property type="nucleotide sequence ID" value="XM_043186594.1"/>
</dbReference>
<protein>
    <submittedName>
        <fullName evidence="1">Uncharacterized protein</fullName>
    </submittedName>
</protein>
<gene>
    <name evidence="1" type="ORF">BT62DRAFT_933671</name>
</gene>
<proteinExistence type="predicted"/>
<evidence type="ECO:0000313" key="1">
    <source>
        <dbReference type="EMBL" id="KAG7444636.1"/>
    </source>
</evidence>
<comment type="caution">
    <text evidence="1">The sequence shown here is derived from an EMBL/GenBank/DDBJ whole genome shotgun (WGS) entry which is preliminary data.</text>
</comment>
<dbReference type="EMBL" id="MU250539">
    <property type="protein sequence ID" value="KAG7444636.1"/>
    <property type="molecule type" value="Genomic_DNA"/>
</dbReference>
<accession>A0A9P8AR92</accession>
<dbReference type="AlphaFoldDB" id="A0A9P8AR92"/>
<organism evidence="1 2">
    <name type="scientific">Guyanagaster necrorhizus</name>
    <dbReference type="NCBI Taxonomy" id="856835"/>
    <lineage>
        <taxon>Eukaryota</taxon>
        <taxon>Fungi</taxon>
        <taxon>Dikarya</taxon>
        <taxon>Basidiomycota</taxon>
        <taxon>Agaricomycotina</taxon>
        <taxon>Agaricomycetes</taxon>
        <taxon>Agaricomycetidae</taxon>
        <taxon>Agaricales</taxon>
        <taxon>Marasmiineae</taxon>
        <taxon>Physalacriaceae</taxon>
        <taxon>Guyanagaster</taxon>
    </lineage>
</organism>
<dbReference type="Proteomes" id="UP000812287">
    <property type="component" value="Unassembled WGS sequence"/>
</dbReference>
<evidence type="ECO:0000313" key="2">
    <source>
        <dbReference type="Proteomes" id="UP000812287"/>
    </source>
</evidence>
<reference evidence="1" key="1">
    <citation type="submission" date="2020-11" db="EMBL/GenBank/DDBJ databases">
        <title>Adaptations for nitrogen fixation in a non-lichenized fungal sporocarp promotes dispersal by wood-feeding termites.</title>
        <authorList>
            <consortium name="DOE Joint Genome Institute"/>
            <person name="Koch R.A."/>
            <person name="Yoon G."/>
            <person name="Arayal U."/>
            <person name="Lail K."/>
            <person name="Amirebrahimi M."/>
            <person name="Labutti K."/>
            <person name="Lipzen A."/>
            <person name="Riley R."/>
            <person name="Barry K."/>
            <person name="Henrissat B."/>
            <person name="Grigoriev I.V."/>
            <person name="Herr J.R."/>
            <person name="Aime M.C."/>
        </authorList>
    </citation>
    <scope>NUCLEOTIDE SEQUENCE</scope>
    <source>
        <strain evidence="1">MCA 3950</strain>
    </source>
</reference>
<sequence>MEFILWRWEGRISSDLNHSRKTRKDVGMKTDNVSVSKAASFQAILQAGGGGHCAMR</sequence>
<name>A0A9P8AR92_9AGAR</name>
<keyword evidence="2" id="KW-1185">Reference proteome</keyword>